<protein>
    <submittedName>
        <fullName evidence="1">Uncharacterized protein</fullName>
    </submittedName>
</protein>
<gene>
    <name evidence="1" type="ORF">CFR72_04475</name>
</gene>
<evidence type="ECO:0000313" key="1">
    <source>
        <dbReference type="EMBL" id="PYD63946.1"/>
    </source>
</evidence>
<dbReference type="EMBL" id="NKUF01000006">
    <property type="protein sequence ID" value="PYD63946.1"/>
    <property type="molecule type" value="Genomic_DNA"/>
</dbReference>
<evidence type="ECO:0000313" key="2">
    <source>
        <dbReference type="Proteomes" id="UP000248301"/>
    </source>
</evidence>
<name>A0A318PZY3_9PROT</name>
<proteinExistence type="predicted"/>
<dbReference type="RefSeq" id="WP_110912846.1">
    <property type="nucleotide sequence ID" value="NZ_NKUF01000006.1"/>
</dbReference>
<organism evidence="1 2">
    <name type="scientific">Gluconacetobacter entanii</name>
    <dbReference type="NCBI Taxonomy" id="108528"/>
    <lineage>
        <taxon>Bacteria</taxon>
        <taxon>Pseudomonadati</taxon>
        <taxon>Pseudomonadota</taxon>
        <taxon>Alphaproteobacteria</taxon>
        <taxon>Acetobacterales</taxon>
        <taxon>Acetobacteraceae</taxon>
        <taxon>Gluconacetobacter</taxon>
    </lineage>
</organism>
<dbReference type="Proteomes" id="UP000248301">
    <property type="component" value="Unassembled WGS sequence"/>
</dbReference>
<dbReference type="AlphaFoldDB" id="A0A318PZY3"/>
<sequence length="95" mass="10619">MTHDFTPVPAGDLIARLPQAGQAATINLHSQFRMYFLTVKDYRAAGARSTARSHARQADARLRDLEDLIMGAFHAEGPEIEAQNWARRNEGKVRS</sequence>
<dbReference type="OrthoDB" id="7276056at2"/>
<accession>A0A318PZY3</accession>
<reference evidence="1 2" key="1">
    <citation type="submission" date="2017-07" db="EMBL/GenBank/DDBJ databases">
        <title>A draft genome sequence of Gluconacetobacter entanii LTH 4560.</title>
        <authorList>
            <person name="Skraban J."/>
            <person name="Cleenwerck I."/>
            <person name="Vandamme P."/>
            <person name="Trcek J."/>
        </authorList>
    </citation>
    <scope>NUCLEOTIDE SEQUENCE [LARGE SCALE GENOMIC DNA]</scope>
    <source>
        <strain evidence="1 2">LTH 4560</strain>
    </source>
</reference>
<comment type="caution">
    <text evidence="1">The sequence shown here is derived from an EMBL/GenBank/DDBJ whole genome shotgun (WGS) entry which is preliminary data.</text>
</comment>